<proteinExistence type="predicted"/>
<dbReference type="Proteomes" id="UP000239471">
    <property type="component" value="Unassembled WGS sequence"/>
</dbReference>
<evidence type="ECO:0000313" key="2">
    <source>
        <dbReference type="Proteomes" id="UP000239471"/>
    </source>
</evidence>
<evidence type="ECO:0000313" key="1">
    <source>
        <dbReference type="EMBL" id="PRR82186.1"/>
    </source>
</evidence>
<dbReference type="SUPFAM" id="SSF101386">
    <property type="entry name" value="all-alpha NTP pyrophosphatases"/>
    <property type="match status" value="1"/>
</dbReference>
<name>A0A2T0BE61_9CLOT</name>
<dbReference type="OrthoDB" id="5506143at2"/>
<accession>A0A2T0BE61</accession>
<comment type="caution">
    <text evidence="1">The sequence shown here is derived from an EMBL/GenBank/DDBJ whole genome shotgun (WGS) entry which is preliminary data.</text>
</comment>
<dbReference type="InterPro" id="IPR014871">
    <property type="entry name" value="dUTPase/dCTP_pyrophosphatase"/>
</dbReference>
<dbReference type="AlphaFoldDB" id="A0A2T0BE61"/>
<gene>
    <name evidence="1" type="ORF">CLVI_19860</name>
</gene>
<dbReference type="EMBL" id="PVXQ01000019">
    <property type="protein sequence ID" value="PRR82186.1"/>
    <property type="molecule type" value="Genomic_DNA"/>
</dbReference>
<sequence>MNITNLFKIQREISNELAVDSNLSDYKILARKNLELTIKISDLARATNCYKYWISDDPILDNNKIFEKYISCFIQIISLGLNNNYTDIEEVNVEPSEYCLSDEFINLFIDINDLIISPSKDHFITLLEDFLSLSINLDFSEGMVLDGFYQNSPLNLAL</sequence>
<dbReference type="PIRSF" id="PIRSF030140">
    <property type="entry name" value="UCP030140"/>
    <property type="match status" value="1"/>
</dbReference>
<dbReference type="InterPro" id="IPR016947">
    <property type="entry name" value="UCP030140"/>
</dbReference>
<protein>
    <submittedName>
        <fullName evidence="1">dUTPase</fullName>
    </submittedName>
</protein>
<reference evidence="1 2" key="1">
    <citation type="submission" date="2018-03" db="EMBL/GenBank/DDBJ databases">
        <title>Genome sequence of Clostridium vincentii DSM 10228.</title>
        <authorList>
            <person name="Poehlein A."/>
            <person name="Daniel R."/>
        </authorList>
    </citation>
    <scope>NUCLEOTIDE SEQUENCE [LARGE SCALE GENOMIC DNA]</scope>
    <source>
        <strain evidence="1 2">DSM 10228</strain>
    </source>
</reference>
<dbReference type="RefSeq" id="WP_106059954.1">
    <property type="nucleotide sequence ID" value="NZ_PVXQ01000019.1"/>
</dbReference>
<keyword evidence="2" id="KW-1185">Reference proteome</keyword>
<dbReference type="Pfam" id="PF08761">
    <property type="entry name" value="dUTPase_2"/>
    <property type="match status" value="1"/>
</dbReference>
<dbReference type="Gene3D" id="1.10.4010.10">
    <property type="entry name" value="Type II deoxyuridine triphosphatase"/>
    <property type="match status" value="1"/>
</dbReference>
<organism evidence="1 2">
    <name type="scientific">Clostridium vincentii</name>
    <dbReference type="NCBI Taxonomy" id="52704"/>
    <lineage>
        <taxon>Bacteria</taxon>
        <taxon>Bacillati</taxon>
        <taxon>Bacillota</taxon>
        <taxon>Clostridia</taxon>
        <taxon>Eubacteriales</taxon>
        <taxon>Clostridiaceae</taxon>
        <taxon>Clostridium</taxon>
    </lineage>
</organism>